<evidence type="ECO:0000256" key="5">
    <source>
        <dbReference type="ARBA" id="ARBA00022692"/>
    </source>
</evidence>
<feature type="transmembrane region" description="Helical" evidence="8">
    <location>
        <begin position="287"/>
        <end position="305"/>
    </location>
</feature>
<dbReference type="Proteomes" id="UP000061839">
    <property type="component" value="Chromosome"/>
</dbReference>
<organism evidence="9 10">
    <name type="scientific">Psychromicrobium lacuslunae</name>
    <dbReference type="NCBI Taxonomy" id="1618207"/>
    <lineage>
        <taxon>Bacteria</taxon>
        <taxon>Bacillati</taxon>
        <taxon>Actinomycetota</taxon>
        <taxon>Actinomycetes</taxon>
        <taxon>Micrococcales</taxon>
        <taxon>Micrococcaceae</taxon>
        <taxon>Psychromicrobium</taxon>
    </lineage>
</organism>
<keyword evidence="7 8" id="KW-0472">Membrane</keyword>
<feature type="transmembrane region" description="Helical" evidence="8">
    <location>
        <begin position="70"/>
        <end position="90"/>
    </location>
</feature>
<feature type="transmembrane region" description="Helical" evidence="8">
    <location>
        <begin position="129"/>
        <end position="148"/>
    </location>
</feature>
<dbReference type="EMBL" id="CP011005">
    <property type="protein sequence ID" value="AJT43128.1"/>
    <property type="molecule type" value="Genomic_DNA"/>
</dbReference>
<dbReference type="CDD" id="cd06550">
    <property type="entry name" value="TM_ABC_iron-siderophores_like"/>
    <property type="match status" value="1"/>
</dbReference>
<evidence type="ECO:0000256" key="1">
    <source>
        <dbReference type="ARBA" id="ARBA00004651"/>
    </source>
</evidence>
<dbReference type="GO" id="GO:0033214">
    <property type="term" value="P:siderophore-iron import into cell"/>
    <property type="evidence" value="ECO:0007669"/>
    <property type="project" value="TreeGrafter"/>
</dbReference>
<dbReference type="HOGENOM" id="CLU_013016_1_0_11"/>
<dbReference type="KEGG" id="ari:UM93_13110"/>
<accession>A0A0D4C3G2</accession>
<feature type="transmembrane region" description="Helical" evidence="8">
    <location>
        <begin position="317"/>
        <end position="335"/>
    </location>
</feature>
<keyword evidence="10" id="KW-1185">Reference proteome</keyword>
<keyword evidence="4" id="KW-1003">Cell membrane</keyword>
<sequence>MNVPEEPGLGSAPERQRRWYGLVIALSLLALIGLSSLLIGSGWVPFDRVWQVLLAPDDSMESTIVWDFRVPRTLLGLLVGSAMGVAGALIQALTRNPLADPGILGVNAGAAFTVTLGVAVFGITQISTYLWFALLGAVLTTLAVYRVAARGRGGPTPVRLTLVGIAVAAVLSGISNTLALIDPNTFDRMRYWGAGTIADRPAGTILAVLPFIVGGLVLSALLARPLNAMALGEELATSFGTSILRTRLGCIVAITLLCGAGTAAAGPISFIGLMVPHLVRWFTGPDQRWILALTALAAPALLLLADLLGRVMQQGELQVGIVTALIGAPVLILLVRRRRLSEL</sequence>
<keyword evidence="6 8" id="KW-1133">Transmembrane helix</keyword>
<evidence type="ECO:0000256" key="2">
    <source>
        <dbReference type="ARBA" id="ARBA00007935"/>
    </source>
</evidence>
<evidence type="ECO:0000256" key="8">
    <source>
        <dbReference type="SAM" id="Phobius"/>
    </source>
</evidence>
<name>A0A0D4C3G2_9MICC</name>
<dbReference type="SUPFAM" id="SSF81345">
    <property type="entry name" value="ABC transporter involved in vitamin B12 uptake, BtuC"/>
    <property type="match status" value="1"/>
</dbReference>
<reference evidence="9 10" key="1">
    <citation type="journal article" date="2015" name="Genome Announc.">
        <title>Complete Genome Sequencing of Protease-Producing Novel Arthrobacter sp. Strain IHBB 11108 Using PacBio Single-Molecule Real-Time Sequencing Technology.</title>
        <authorList>
            <person name="Kiran S."/>
            <person name="Swarnkar M.K."/>
            <person name="Pal M."/>
            <person name="Thakur R."/>
            <person name="Tewari R."/>
            <person name="Singh A.K."/>
            <person name="Gulati A."/>
        </authorList>
    </citation>
    <scope>NUCLEOTIDE SEQUENCE [LARGE SCALE GENOMIC DNA]</scope>
    <source>
        <strain evidence="9 10">IHBB 11108</strain>
    </source>
</reference>
<proteinExistence type="inferred from homology"/>
<dbReference type="PATRIC" id="fig|1618207.4.peg.2657"/>
<feature type="transmembrane region" description="Helical" evidence="8">
    <location>
        <begin position="248"/>
        <end position="275"/>
    </location>
</feature>
<dbReference type="FunFam" id="1.10.3470.10:FF:000001">
    <property type="entry name" value="Vitamin B12 ABC transporter permease BtuC"/>
    <property type="match status" value="1"/>
</dbReference>
<dbReference type="PANTHER" id="PTHR30472:SF1">
    <property type="entry name" value="FE(3+) DICITRATE TRANSPORT SYSTEM PERMEASE PROTEIN FECC-RELATED"/>
    <property type="match status" value="1"/>
</dbReference>
<dbReference type="Gene3D" id="1.10.3470.10">
    <property type="entry name" value="ABC transporter involved in vitamin B12 uptake, BtuC"/>
    <property type="match status" value="1"/>
</dbReference>
<dbReference type="STRING" id="1618207.UM93_13110"/>
<protein>
    <submittedName>
        <fullName evidence="9">ABC transporter permease</fullName>
    </submittedName>
</protein>
<keyword evidence="5 8" id="KW-0812">Transmembrane</keyword>
<dbReference type="Pfam" id="PF01032">
    <property type="entry name" value="FecCD"/>
    <property type="match status" value="1"/>
</dbReference>
<dbReference type="InterPro" id="IPR037294">
    <property type="entry name" value="ABC_BtuC-like"/>
</dbReference>
<evidence type="ECO:0000256" key="4">
    <source>
        <dbReference type="ARBA" id="ARBA00022475"/>
    </source>
</evidence>
<evidence type="ECO:0000256" key="3">
    <source>
        <dbReference type="ARBA" id="ARBA00022448"/>
    </source>
</evidence>
<feature type="transmembrane region" description="Helical" evidence="8">
    <location>
        <begin position="160"/>
        <end position="181"/>
    </location>
</feature>
<dbReference type="PANTHER" id="PTHR30472">
    <property type="entry name" value="FERRIC ENTEROBACTIN TRANSPORT SYSTEM PERMEASE PROTEIN"/>
    <property type="match status" value="1"/>
</dbReference>
<comment type="subcellular location">
    <subcellularLocation>
        <location evidence="1">Cell membrane</location>
        <topology evidence="1">Multi-pass membrane protein</topology>
    </subcellularLocation>
</comment>
<dbReference type="GO" id="GO:0022857">
    <property type="term" value="F:transmembrane transporter activity"/>
    <property type="evidence" value="ECO:0007669"/>
    <property type="project" value="InterPro"/>
</dbReference>
<evidence type="ECO:0000256" key="7">
    <source>
        <dbReference type="ARBA" id="ARBA00023136"/>
    </source>
</evidence>
<dbReference type="AlphaFoldDB" id="A0A0D4C3G2"/>
<comment type="similarity">
    <text evidence="2">Belongs to the binding-protein-dependent transport system permease family. FecCD subfamily.</text>
</comment>
<feature type="transmembrane region" description="Helical" evidence="8">
    <location>
        <begin position="201"/>
        <end position="223"/>
    </location>
</feature>
<feature type="transmembrane region" description="Helical" evidence="8">
    <location>
        <begin position="19"/>
        <end position="44"/>
    </location>
</feature>
<evidence type="ECO:0000313" key="10">
    <source>
        <dbReference type="Proteomes" id="UP000061839"/>
    </source>
</evidence>
<feature type="transmembrane region" description="Helical" evidence="8">
    <location>
        <begin position="102"/>
        <end position="123"/>
    </location>
</feature>
<dbReference type="GO" id="GO:0005886">
    <property type="term" value="C:plasma membrane"/>
    <property type="evidence" value="ECO:0007669"/>
    <property type="project" value="UniProtKB-SubCell"/>
</dbReference>
<dbReference type="InterPro" id="IPR000522">
    <property type="entry name" value="ABC_transptr_permease_BtuC"/>
</dbReference>
<evidence type="ECO:0000256" key="6">
    <source>
        <dbReference type="ARBA" id="ARBA00022989"/>
    </source>
</evidence>
<gene>
    <name evidence="9" type="ORF">UM93_13110</name>
</gene>
<evidence type="ECO:0000313" key="9">
    <source>
        <dbReference type="EMBL" id="AJT43128.1"/>
    </source>
</evidence>
<keyword evidence="3" id="KW-0813">Transport</keyword>